<feature type="compositionally biased region" description="Basic and acidic residues" evidence="1">
    <location>
        <begin position="329"/>
        <end position="340"/>
    </location>
</feature>
<feature type="region of interest" description="Disordered" evidence="1">
    <location>
        <begin position="323"/>
        <end position="379"/>
    </location>
</feature>
<dbReference type="RefSeq" id="WP_369780120.1">
    <property type="nucleotide sequence ID" value="NZ_CP165727.1"/>
</dbReference>
<evidence type="ECO:0000313" key="2">
    <source>
        <dbReference type="EMBL" id="XDV68626.1"/>
    </source>
</evidence>
<dbReference type="EMBL" id="CP165727">
    <property type="protein sequence ID" value="XDV68626.1"/>
    <property type="molecule type" value="Genomic_DNA"/>
</dbReference>
<gene>
    <name evidence="2" type="ORF">AB5J51_39980</name>
</gene>
<organism evidence="2">
    <name type="scientific">Streptomyces sp. R33</name>
    <dbReference type="NCBI Taxonomy" id="3238629"/>
    <lineage>
        <taxon>Bacteria</taxon>
        <taxon>Bacillati</taxon>
        <taxon>Actinomycetota</taxon>
        <taxon>Actinomycetes</taxon>
        <taxon>Kitasatosporales</taxon>
        <taxon>Streptomycetaceae</taxon>
        <taxon>Streptomyces</taxon>
    </lineage>
</organism>
<accession>A0AB39YFX8</accession>
<dbReference type="AlphaFoldDB" id="A0AB39YFX8"/>
<sequence>MSLGKALGSGVDSKLAGRFNAWVVNWALMYDGHFDVDRVPELLARVERGYDSEAWTELGHRLILEHDLVSPASIAALPWLVRLASGSREARHLAGKIMERAASHHGSDELLAEGADVIAEFGALLDRHLQSRPSDYLVTFRSLLAVEEQYHWANVLGDFADDFYDLQCPHCGVEVTVAIGDYGRYSAIRDWNLGDVDRRDLRPRPGEELTGVGRWMHEIAVRDEEVALAEGIAHLFGKAECPRCASVFTIADEYEAANCPVLRQRHCCIASAPHRNRLKRLLLSRRLRDLDDRGRQRSRPGRSSVRERALACLEVGGPVGCGSAAPLQRGDDVEPEERGQDRRRHLLGELDQGVSAHAGSTCTGRCPRRQAPETSACPQ</sequence>
<proteinExistence type="predicted"/>
<protein>
    <submittedName>
        <fullName evidence="2">Uncharacterized protein</fullName>
    </submittedName>
</protein>
<reference evidence="2" key="1">
    <citation type="submission" date="2024-08" db="EMBL/GenBank/DDBJ databases">
        <authorList>
            <person name="Yu S.T."/>
        </authorList>
    </citation>
    <scope>NUCLEOTIDE SEQUENCE</scope>
    <source>
        <strain evidence="2">R33</strain>
    </source>
</reference>
<name>A0AB39YFX8_9ACTN</name>
<evidence type="ECO:0000256" key="1">
    <source>
        <dbReference type="SAM" id="MobiDB-lite"/>
    </source>
</evidence>